<dbReference type="OrthoDB" id="1199610at2"/>
<keyword evidence="3" id="KW-1185">Reference proteome</keyword>
<evidence type="ECO:0000313" key="2">
    <source>
        <dbReference type="EMBL" id="SFA51427.1"/>
    </source>
</evidence>
<dbReference type="STRING" id="332999.SAMN04488511_11034"/>
<dbReference type="EMBL" id="FOJM01000010">
    <property type="protein sequence ID" value="SFA51427.1"/>
    <property type="molecule type" value="Genomic_DNA"/>
</dbReference>
<sequence length="135" mass="16410">MLIKKAILGLLFTCCTGYLASAQFYRNGNKEVKEFIIDTLNFDKIMFEMEQELRLTTAQKPEVKDQLKKYLIKRMQYNAFKYREPEEWRGISTNLLFDFSRNLEKILNEDQIDCFWAMKPLYKNDNIWWNIFVFY</sequence>
<reference evidence="3" key="1">
    <citation type="submission" date="2016-10" db="EMBL/GenBank/DDBJ databases">
        <authorList>
            <person name="Varghese N."/>
            <person name="Submissions S."/>
        </authorList>
    </citation>
    <scope>NUCLEOTIDE SEQUENCE [LARGE SCALE GENOMIC DNA]</scope>
    <source>
        <strain evidence="3">DSM 18130</strain>
    </source>
</reference>
<evidence type="ECO:0000256" key="1">
    <source>
        <dbReference type="SAM" id="SignalP"/>
    </source>
</evidence>
<dbReference type="Proteomes" id="UP000198836">
    <property type="component" value="Unassembled WGS sequence"/>
</dbReference>
<protein>
    <submittedName>
        <fullName evidence="2">Uncharacterized protein</fullName>
    </submittedName>
</protein>
<feature type="chain" id="PRO_5011663774" evidence="1">
    <location>
        <begin position="21"/>
        <end position="135"/>
    </location>
</feature>
<feature type="signal peptide" evidence="1">
    <location>
        <begin position="1"/>
        <end position="20"/>
    </location>
</feature>
<dbReference type="AlphaFoldDB" id="A0A1I0TIC6"/>
<dbReference type="RefSeq" id="WP_090984305.1">
    <property type="nucleotide sequence ID" value="NZ_FOJM01000010.1"/>
</dbReference>
<keyword evidence="1" id="KW-0732">Signal</keyword>
<proteinExistence type="predicted"/>
<name>A0A1I0TIC6_9SPHI</name>
<accession>A0A1I0TIC6</accession>
<gene>
    <name evidence="2" type="ORF">SAMN04488511_11034</name>
</gene>
<organism evidence="2 3">
    <name type="scientific">Pedobacter suwonensis</name>
    <dbReference type="NCBI Taxonomy" id="332999"/>
    <lineage>
        <taxon>Bacteria</taxon>
        <taxon>Pseudomonadati</taxon>
        <taxon>Bacteroidota</taxon>
        <taxon>Sphingobacteriia</taxon>
        <taxon>Sphingobacteriales</taxon>
        <taxon>Sphingobacteriaceae</taxon>
        <taxon>Pedobacter</taxon>
    </lineage>
</organism>
<evidence type="ECO:0000313" key="3">
    <source>
        <dbReference type="Proteomes" id="UP000198836"/>
    </source>
</evidence>